<dbReference type="EMBL" id="CAMXCT020001473">
    <property type="protein sequence ID" value="CAL1143792.1"/>
    <property type="molecule type" value="Genomic_DNA"/>
</dbReference>
<evidence type="ECO:0000313" key="1">
    <source>
        <dbReference type="EMBL" id="CAI3990417.1"/>
    </source>
</evidence>
<organism evidence="1">
    <name type="scientific">Cladocopium goreaui</name>
    <dbReference type="NCBI Taxonomy" id="2562237"/>
    <lineage>
        <taxon>Eukaryota</taxon>
        <taxon>Sar</taxon>
        <taxon>Alveolata</taxon>
        <taxon>Dinophyceae</taxon>
        <taxon>Suessiales</taxon>
        <taxon>Symbiodiniaceae</taxon>
        <taxon>Cladocopium</taxon>
    </lineage>
</organism>
<evidence type="ECO:0000313" key="2">
    <source>
        <dbReference type="EMBL" id="CAL1143792.1"/>
    </source>
</evidence>
<keyword evidence="3" id="KW-1185">Reference proteome</keyword>
<comment type="caution">
    <text evidence="1">The sequence shown here is derived from an EMBL/GenBank/DDBJ whole genome shotgun (WGS) entry which is preliminary data.</text>
</comment>
<name>A0A9P1CFX4_9DINO</name>
<dbReference type="AlphaFoldDB" id="A0A9P1CFX4"/>
<evidence type="ECO:0000313" key="3">
    <source>
        <dbReference type="Proteomes" id="UP001152797"/>
    </source>
</evidence>
<gene>
    <name evidence="1" type="ORF">C1SCF055_LOCUS17408</name>
</gene>
<dbReference type="EMBL" id="CAMXCT010001473">
    <property type="protein sequence ID" value="CAI3990417.1"/>
    <property type="molecule type" value="Genomic_DNA"/>
</dbReference>
<reference evidence="2" key="2">
    <citation type="submission" date="2024-04" db="EMBL/GenBank/DDBJ databases">
        <authorList>
            <person name="Chen Y."/>
            <person name="Shah S."/>
            <person name="Dougan E. K."/>
            <person name="Thang M."/>
            <person name="Chan C."/>
        </authorList>
    </citation>
    <scope>NUCLEOTIDE SEQUENCE [LARGE SCALE GENOMIC DNA]</scope>
</reference>
<proteinExistence type="predicted"/>
<reference evidence="1" key="1">
    <citation type="submission" date="2022-10" db="EMBL/GenBank/DDBJ databases">
        <authorList>
            <person name="Chen Y."/>
            <person name="Dougan E. K."/>
            <person name="Chan C."/>
            <person name="Rhodes N."/>
            <person name="Thang M."/>
        </authorList>
    </citation>
    <scope>NUCLEOTIDE SEQUENCE</scope>
</reference>
<dbReference type="Proteomes" id="UP001152797">
    <property type="component" value="Unassembled WGS sequence"/>
</dbReference>
<accession>A0A9P1CFX4</accession>
<dbReference type="EMBL" id="CAMXCT030001473">
    <property type="protein sequence ID" value="CAL4777729.1"/>
    <property type="molecule type" value="Genomic_DNA"/>
</dbReference>
<feature type="non-terminal residue" evidence="1">
    <location>
        <position position="121"/>
    </location>
</feature>
<protein>
    <submittedName>
        <fullName evidence="1">Uncharacterized protein</fullName>
    </submittedName>
</protein>
<sequence>DGRGVKFPFKPCSWQEDRLLASAMFLNRLLQHDIRLGEEGRTQWLLHTGDSRESPEQVFIFRSTSPGTNMSDNIDFGSVPLKFFGPDSMSFFRGASIFVLKRHTTLGFLLFKSYVLRQPPM</sequence>